<dbReference type="InterPro" id="IPR016197">
    <property type="entry name" value="Chromo-like_dom_sf"/>
</dbReference>
<name>A0ABD1BPY6_CARAN</name>
<protein>
    <recommendedName>
        <fullName evidence="2">Tf2-1-like SH3-like domain-containing protein</fullName>
    </recommendedName>
</protein>
<dbReference type="InterPro" id="IPR056924">
    <property type="entry name" value="SH3_Tf2-1"/>
</dbReference>
<sequence length="184" mass="21237">MSFKRSFSCRKELEFAVGDMVYLKTVTYKGKDRSALTGKLSPRYMGPYKILERIGPVAYRLDLPQSMVAFHKVFHVSMLRKCISNGENVTTEPPSDLREDLTVEGRPVRIVGRRVKAVGRKKVKMIQVLWDCDGEEETTWEPESRMKEKIPKWFEKQEAEPKQKEKPRKGKDSRTNLVLSGGEL</sequence>
<reference evidence="3 4" key="1">
    <citation type="submission" date="2024-04" db="EMBL/GenBank/DDBJ databases">
        <title>Genome assembly C_amara_ONT_v2.</title>
        <authorList>
            <person name="Yant L."/>
            <person name="Moore C."/>
            <person name="Slenker M."/>
        </authorList>
    </citation>
    <scope>NUCLEOTIDE SEQUENCE [LARGE SCALE GENOMIC DNA]</scope>
    <source>
        <tissue evidence="3">Leaf</tissue>
    </source>
</reference>
<dbReference type="PANTHER" id="PTHR46148:SF52">
    <property type="entry name" value="OS04G0603800 PROTEIN"/>
    <property type="match status" value="1"/>
</dbReference>
<organism evidence="3 4">
    <name type="scientific">Cardamine amara subsp. amara</name>
    <dbReference type="NCBI Taxonomy" id="228776"/>
    <lineage>
        <taxon>Eukaryota</taxon>
        <taxon>Viridiplantae</taxon>
        <taxon>Streptophyta</taxon>
        <taxon>Embryophyta</taxon>
        <taxon>Tracheophyta</taxon>
        <taxon>Spermatophyta</taxon>
        <taxon>Magnoliopsida</taxon>
        <taxon>eudicotyledons</taxon>
        <taxon>Gunneridae</taxon>
        <taxon>Pentapetalae</taxon>
        <taxon>rosids</taxon>
        <taxon>malvids</taxon>
        <taxon>Brassicales</taxon>
        <taxon>Brassicaceae</taxon>
        <taxon>Cardamineae</taxon>
        <taxon>Cardamine</taxon>
    </lineage>
</organism>
<dbReference type="PANTHER" id="PTHR46148">
    <property type="entry name" value="CHROMO DOMAIN-CONTAINING PROTEIN"/>
    <property type="match status" value="1"/>
</dbReference>
<feature type="compositionally biased region" description="Basic and acidic residues" evidence="1">
    <location>
        <begin position="142"/>
        <end position="174"/>
    </location>
</feature>
<dbReference type="SUPFAM" id="SSF54160">
    <property type="entry name" value="Chromo domain-like"/>
    <property type="match status" value="1"/>
</dbReference>
<dbReference type="Proteomes" id="UP001558713">
    <property type="component" value="Unassembled WGS sequence"/>
</dbReference>
<comment type="caution">
    <text evidence="3">The sequence shown here is derived from an EMBL/GenBank/DDBJ whole genome shotgun (WGS) entry which is preliminary data.</text>
</comment>
<evidence type="ECO:0000313" key="4">
    <source>
        <dbReference type="Proteomes" id="UP001558713"/>
    </source>
</evidence>
<accession>A0ABD1BPY6</accession>
<feature type="region of interest" description="Disordered" evidence="1">
    <location>
        <begin position="138"/>
        <end position="184"/>
    </location>
</feature>
<dbReference type="Pfam" id="PF24626">
    <property type="entry name" value="SH3_Tf2-1"/>
    <property type="match status" value="1"/>
</dbReference>
<keyword evidence="4" id="KW-1185">Reference proteome</keyword>
<evidence type="ECO:0000256" key="1">
    <source>
        <dbReference type="SAM" id="MobiDB-lite"/>
    </source>
</evidence>
<proteinExistence type="predicted"/>
<dbReference type="EMBL" id="JBANAX010000185">
    <property type="protein sequence ID" value="KAL1219272.1"/>
    <property type="molecule type" value="Genomic_DNA"/>
</dbReference>
<evidence type="ECO:0000259" key="2">
    <source>
        <dbReference type="Pfam" id="PF24626"/>
    </source>
</evidence>
<feature type="domain" description="Tf2-1-like SH3-like" evidence="2">
    <location>
        <begin position="18"/>
        <end position="82"/>
    </location>
</feature>
<gene>
    <name evidence="3" type="ORF">V5N11_028894</name>
</gene>
<dbReference type="CDD" id="cd00024">
    <property type="entry name" value="CD_CSD"/>
    <property type="match status" value="1"/>
</dbReference>
<evidence type="ECO:0000313" key="3">
    <source>
        <dbReference type="EMBL" id="KAL1219272.1"/>
    </source>
</evidence>
<dbReference type="AlphaFoldDB" id="A0ABD1BPY6"/>